<name>A0A443IQH0_9RHOB</name>
<dbReference type="RefSeq" id="WP_128270233.1">
    <property type="nucleotide sequence ID" value="NZ_SAUW01000015.1"/>
</dbReference>
<reference evidence="2 3" key="1">
    <citation type="submission" date="2019-01" db="EMBL/GenBank/DDBJ databases">
        <title>Sinorhodobacter populi sp. nov. isolated from the symptomatic bark tissue of Populus euramericana canker.</title>
        <authorList>
            <person name="Xu G."/>
        </authorList>
    </citation>
    <scope>NUCLEOTIDE SEQUENCE [LARGE SCALE GENOMIC DNA]</scope>
    <source>
        <strain evidence="2 3">2D-5</strain>
    </source>
</reference>
<dbReference type="Proteomes" id="UP000285710">
    <property type="component" value="Unassembled WGS sequence"/>
</dbReference>
<dbReference type="Pfam" id="PF22653">
    <property type="entry name" value="DUF7007"/>
    <property type="match status" value="1"/>
</dbReference>
<dbReference type="EMBL" id="SAUW01000015">
    <property type="protein sequence ID" value="RWR09196.1"/>
    <property type="molecule type" value="Genomic_DNA"/>
</dbReference>
<accession>A0A443IQH0</accession>
<gene>
    <name evidence="2" type="ORF">D2T33_14455</name>
</gene>
<evidence type="ECO:0000313" key="2">
    <source>
        <dbReference type="EMBL" id="RWR09196.1"/>
    </source>
</evidence>
<evidence type="ECO:0000313" key="3">
    <source>
        <dbReference type="Proteomes" id="UP000285710"/>
    </source>
</evidence>
<reference evidence="2 3" key="2">
    <citation type="submission" date="2019-01" db="EMBL/GenBank/DDBJ databases">
        <authorList>
            <person name="Li Y."/>
        </authorList>
    </citation>
    <scope>NUCLEOTIDE SEQUENCE [LARGE SCALE GENOMIC DNA]</scope>
    <source>
        <strain evidence="2 3">2D-5</strain>
    </source>
</reference>
<comment type="caution">
    <text evidence="2">The sequence shown here is derived from an EMBL/GenBank/DDBJ whole genome shotgun (WGS) entry which is preliminary data.</text>
</comment>
<feature type="domain" description="DUF7007" evidence="1">
    <location>
        <begin position="103"/>
        <end position="215"/>
    </location>
</feature>
<proteinExistence type="predicted"/>
<organism evidence="2 3">
    <name type="scientific">Paenirhodobacter populi</name>
    <dbReference type="NCBI Taxonomy" id="2306993"/>
    <lineage>
        <taxon>Bacteria</taxon>
        <taxon>Pseudomonadati</taxon>
        <taxon>Pseudomonadota</taxon>
        <taxon>Alphaproteobacteria</taxon>
        <taxon>Rhodobacterales</taxon>
        <taxon>Rhodobacter group</taxon>
        <taxon>Paenirhodobacter</taxon>
    </lineage>
</organism>
<sequence length="288" mass="32586">MSTPVSFFPATGIPEVEFGRSADNMPVARVGDTAFAMHPTLDGRHFLATGWRLSRPLAEWTQRDFYGHCGLVVDEAAFRALVEDNAAHQREVAALGRQEVIVQMNTPWGPSQGATIYAEGVLFHSTASHGGFSLVPGRNCSIHPALHRPSGFYEEDAEWAAVAQGFPELFTTRERREADETIRNFWPEAWERIHGRKLEPGESRERDRQIFERRHDEDWIVIAAVRSTHRPGFTEVIATRGGKRGERVGERRFLIPVEDYKTGPFGFVIDEVRHPIYDGPSSFVRYRG</sequence>
<evidence type="ECO:0000259" key="1">
    <source>
        <dbReference type="Pfam" id="PF22653"/>
    </source>
</evidence>
<dbReference type="AlphaFoldDB" id="A0A443IQH0"/>
<protein>
    <recommendedName>
        <fullName evidence="1">DUF7007 domain-containing protein</fullName>
    </recommendedName>
</protein>
<keyword evidence="3" id="KW-1185">Reference proteome</keyword>
<dbReference type="InterPro" id="IPR054276">
    <property type="entry name" value="DUF7007"/>
</dbReference>